<name>A0AAD8ERW1_DIPPU</name>
<protein>
    <submittedName>
        <fullName evidence="1">Uncharacterized protein</fullName>
    </submittedName>
</protein>
<comment type="caution">
    <text evidence="1">The sequence shown here is derived from an EMBL/GenBank/DDBJ whole genome shotgun (WGS) entry which is preliminary data.</text>
</comment>
<dbReference type="AlphaFoldDB" id="A0AAD8ERW1"/>
<keyword evidence="2" id="KW-1185">Reference proteome</keyword>
<feature type="non-terminal residue" evidence="1">
    <location>
        <position position="1"/>
    </location>
</feature>
<dbReference type="Proteomes" id="UP001233999">
    <property type="component" value="Unassembled WGS sequence"/>
</dbReference>
<evidence type="ECO:0000313" key="1">
    <source>
        <dbReference type="EMBL" id="KAJ9600895.1"/>
    </source>
</evidence>
<reference evidence="1" key="1">
    <citation type="journal article" date="2023" name="IScience">
        <title>Live-bearing cockroach genome reveals convergent evolutionary mechanisms linked to viviparity in insects and beyond.</title>
        <authorList>
            <person name="Fouks B."/>
            <person name="Harrison M.C."/>
            <person name="Mikhailova A.A."/>
            <person name="Marchal E."/>
            <person name="English S."/>
            <person name="Carruthers M."/>
            <person name="Jennings E.C."/>
            <person name="Chiamaka E.L."/>
            <person name="Frigard R.A."/>
            <person name="Pippel M."/>
            <person name="Attardo G.M."/>
            <person name="Benoit J.B."/>
            <person name="Bornberg-Bauer E."/>
            <person name="Tobe S.S."/>
        </authorList>
    </citation>
    <scope>NUCLEOTIDE SEQUENCE</scope>
    <source>
        <strain evidence="1">Stay&amp;Tobe</strain>
    </source>
</reference>
<gene>
    <name evidence="1" type="ORF">L9F63_000938</name>
</gene>
<reference evidence="1" key="2">
    <citation type="submission" date="2023-05" db="EMBL/GenBank/DDBJ databases">
        <authorList>
            <person name="Fouks B."/>
        </authorList>
    </citation>
    <scope>NUCLEOTIDE SEQUENCE</scope>
    <source>
        <strain evidence="1">Stay&amp;Tobe</strain>
        <tissue evidence="1">Testes</tissue>
    </source>
</reference>
<evidence type="ECO:0000313" key="2">
    <source>
        <dbReference type="Proteomes" id="UP001233999"/>
    </source>
</evidence>
<sequence length="76" mass="9062">ELYDYAQTPFPFPIRALSHLIQNSYSFRFRNLNMNYGSIEIFTECARRHCCKSLNTARESFAAFYRYIAIFQFSTL</sequence>
<proteinExistence type="predicted"/>
<organism evidence="1 2">
    <name type="scientific">Diploptera punctata</name>
    <name type="common">Pacific beetle cockroach</name>
    <dbReference type="NCBI Taxonomy" id="6984"/>
    <lineage>
        <taxon>Eukaryota</taxon>
        <taxon>Metazoa</taxon>
        <taxon>Ecdysozoa</taxon>
        <taxon>Arthropoda</taxon>
        <taxon>Hexapoda</taxon>
        <taxon>Insecta</taxon>
        <taxon>Pterygota</taxon>
        <taxon>Neoptera</taxon>
        <taxon>Polyneoptera</taxon>
        <taxon>Dictyoptera</taxon>
        <taxon>Blattodea</taxon>
        <taxon>Blaberoidea</taxon>
        <taxon>Blaberidae</taxon>
        <taxon>Diplopterinae</taxon>
        <taxon>Diploptera</taxon>
    </lineage>
</organism>
<accession>A0AAD8ERW1</accession>
<dbReference type="EMBL" id="JASPKZ010000042">
    <property type="protein sequence ID" value="KAJ9600895.1"/>
    <property type="molecule type" value="Genomic_DNA"/>
</dbReference>
<feature type="non-terminal residue" evidence="1">
    <location>
        <position position="76"/>
    </location>
</feature>